<reference evidence="1 2" key="1">
    <citation type="journal article" name="Sci. Rep.">
        <title>Telomere-to-telomere assembled and centromere annotated genomes of the two main subspecies of the button mushroom Agaricus bisporus reveal especially polymorphic chromosome ends.</title>
        <authorList>
            <person name="Sonnenberg A.S.M."/>
            <person name="Sedaghat-Telgerd N."/>
            <person name="Lavrijssen B."/>
            <person name="Ohm R.A."/>
            <person name="Hendrickx P.M."/>
            <person name="Scholtmeijer K."/>
            <person name="Baars J.J.P."/>
            <person name="van Peer A."/>
        </authorList>
    </citation>
    <scope>NUCLEOTIDE SEQUENCE [LARGE SCALE GENOMIC DNA]</scope>
    <source>
        <strain evidence="1 2">H119_p4</strain>
    </source>
</reference>
<evidence type="ECO:0000313" key="2">
    <source>
        <dbReference type="Proteomes" id="UP000629468"/>
    </source>
</evidence>
<dbReference type="EMBL" id="JABXXO010000003">
    <property type="protein sequence ID" value="KAF7783179.1"/>
    <property type="molecule type" value="Genomic_DNA"/>
</dbReference>
<evidence type="ECO:0000313" key="1">
    <source>
        <dbReference type="EMBL" id="KAF7783179.1"/>
    </source>
</evidence>
<protein>
    <submittedName>
        <fullName evidence="1">Uncharacterized protein</fullName>
    </submittedName>
</protein>
<organism evidence="1 2">
    <name type="scientific">Agaricus bisporus var. burnettii</name>
    <dbReference type="NCBI Taxonomy" id="192524"/>
    <lineage>
        <taxon>Eukaryota</taxon>
        <taxon>Fungi</taxon>
        <taxon>Dikarya</taxon>
        <taxon>Basidiomycota</taxon>
        <taxon>Agaricomycotina</taxon>
        <taxon>Agaricomycetes</taxon>
        <taxon>Agaricomycetidae</taxon>
        <taxon>Agaricales</taxon>
        <taxon>Agaricineae</taxon>
        <taxon>Agaricaceae</taxon>
        <taxon>Agaricus</taxon>
    </lineage>
</organism>
<dbReference type="AlphaFoldDB" id="A0A8H7KK31"/>
<comment type="caution">
    <text evidence="1">The sequence shown here is derived from an EMBL/GenBank/DDBJ whole genome shotgun (WGS) entry which is preliminary data.</text>
</comment>
<sequence length="164" mass="18872">MLKLKIQIPPPVKRLIRLKSDYYRDYVSFACHFPVKGAIRHSIDLMTLDQSRARFSTSEVRRRPQWKFVPRNKYLTAAVKVPKDFVLVTKRISRSKTFPQHSSSPLPPLAAGIACTGTDRTGQQLTSEHQVSGYAYPIREKKGTDILLLEYQTYPNNPMHVLQM</sequence>
<accession>A0A8H7KK31</accession>
<name>A0A8H7KK31_AGABI</name>
<gene>
    <name evidence="1" type="ORF">Agabi119p4_2555</name>
</gene>
<dbReference type="Proteomes" id="UP000629468">
    <property type="component" value="Unassembled WGS sequence"/>
</dbReference>
<proteinExistence type="predicted"/>